<dbReference type="Proteomes" id="UP000001610">
    <property type="component" value="Unassembled WGS sequence"/>
</dbReference>
<gene>
    <name evidence="1" type="ORF">CCM_06683</name>
</gene>
<dbReference type="RefSeq" id="XP_006671887.1">
    <property type="nucleotide sequence ID" value="XM_006671824.1"/>
</dbReference>
<evidence type="ECO:0000313" key="2">
    <source>
        <dbReference type="Proteomes" id="UP000001610"/>
    </source>
</evidence>
<dbReference type="KEGG" id="cmt:CCM_06683"/>
<organism evidence="1 2">
    <name type="scientific">Cordyceps militaris (strain CM01)</name>
    <name type="common">Caterpillar fungus</name>
    <dbReference type="NCBI Taxonomy" id="983644"/>
    <lineage>
        <taxon>Eukaryota</taxon>
        <taxon>Fungi</taxon>
        <taxon>Dikarya</taxon>
        <taxon>Ascomycota</taxon>
        <taxon>Pezizomycotina</taxon>
        <taxon>Sordariomycetes</taxon>
        <taxon>Hypocreomycetidae</taxon>
        <taxon>Hypocreales</taxon>
        <taxon>Cordycipitaceae</taxon>
        <taxon>Cordyceps</taxon>
    </lineage>
</organism>
<sequence length="53" mass="5875">MTGLVSKLSKGIDCTSVGHSARGGLWAALERFSRYIVEVQRLAGSFSDFSRYY</sequence>
<dbReference type="EMBL" id="JH126403">
    <property type="protein sequence ID" value="EGX90264.1"/>
    <property type="molecule type" value="Genomic_DNA"/>
</dbReference>
<dbReference type="HOGENOM" id="CLU_3068599_0_0_1"/>
<reference evidence="1 2" key="1">
    <citation type="journal article" date="2011" name="Genome Biol.">
        <title>Genome sequence of the insect pathogenic fungus Cordyceps militaris, a valued traditional Chinese medicine.</title>
        <authorList>
            <person name="Zheng P."/>
            <person name="Xia Y."/>
            <person name="Xiao G."/>
            <person name="Xiong C."/>
            <person name="Hu X."/>
            <person name="Zhang S."/>
            <person name="Zheng H."/>
            <person name="Huang Y."/>
            <person name="Zhou Y."/>
            <person name="Wang S."/>
            <person name="Zhao G.P."/>
            <person name="Liu X."/>
            <person name="St Leger R.J."/>
            <person name="Wang C."/>
        </authorList>
    </citation>
    <scope>NUCLEOTIDE SEQUENCE [LARGE SCALE GENOMIC DNA]</scope>
    <source>
        <strain evidence="1 2">CM01</strain>
    </source>
</reference>
<dbReference type="InParanoid" id="G3JN82"/>
<protein>
    <submittedName>
        <fullName evidence="1">Uncharacterized protein</fullName>
    </submittedName>
</protein>
<dbReference type="GeneID" id="18168697"/>
<keyword evidence="2" id="KW-1185">Reference proteome</keyword>
<accession>G3JN82</accession>
<name>G3JN82_CORMM</name>
<proteinExistence type="predicted"/>
<dbReference type="AlphaFoldDB" id="G3JN82"/>
<dbReference type="VEuPathDB" id="FungiDB:CCM_06683"/>
<evidence type="ECO:0000313" key="1">
    <source>
        <dbReference type="EMBL" id="EGX90264.1"/>
    </source>
</evidence>